<dbReference type="Proteomes" id="UP000007752">
    <property type="component" value="Chromosome 7"/>
</dbReference>
<dbReference type="Pfam" id="PF03108">
    <property type="entry name" value="DBD_Tnp_Mut"/>
    <property type="match status" value="1"/>
</dbReference>
<name>A3BFR5_ORYSJ</name>
<dbReference type="SMART" id="SM00575">
    <property type="entry name" value="ZnF_PMZ"/>
    <property type="match status" value="1"/>
</dbReference>
<dbReference type="InterPro" id="IPR007527">
    <property type="entry name" value="Znf_SWIM"/>
</dbReference>
<evidence type="ECO:0000256" key="2">
    <source>
        <dbReference type="ARBA" id="ARBA00022771"/>
    </source>
</evidence>
<dbReference type="AlphaFoldDB" id="A3BFR5"/>
<keyword evidence="1" id="KW-0479">Metal-binding</keyword>
<dbReference type="PROSITE" id="PS50966">
    <property type="entry name" value="ZF_SWIM"/>
    <property type="match status" value="1"/>
</dbReference>
<dbReference type="Pfam" id="PF10551">
    <property type="entry name" value="MULE"/>
    <property type="match status" value="1"/>
</dbReference>
<evidence type="ECO:0000256" key="1">
    <source>
        <dbReference type="ARBA" id="ARBA00022723"/>
    </source>
</evidence>
<reference evidence="7" key="1">
    <citation type="journal article" date="2005" name="PLoS Biol.">
        <title>The genomes of Oryza sativa: a history of duplications.</title>
        <authorList>
            <person name="Yu J."/>
            <person name="Wang J."/>
            <person name="Lin W."/>
            <person name="Li S."/>
            <person name="Li H."/>
            <person name="Zhou J."/>
            <person name="Ni P."/>
            <person name="Dong W."/>
            <person name="Hu S."/>
            <person name="Zeng C."/>
            <person name="Zhang J."/>
            <person name="Zhang Y."/>
            <person name="Li R."/>
            <person name="Xu Z."/>
            <person name="Li S."/>
            <person name="Li X."/>
            <person name="Zheng H."/>
            <person name="Cong L."/>
            <person name="Lin L."/>
            <person name="Yin J."/>
            <person name="Geng J."/>
            <person name="Li G."/>
            <person name="Shi J."/>
            <person name="Liu J."/>
            <person name="Lv H."/>
            <person name="Li J."/>
            <person name="Wang J."/>
            <person name="Deng Y."/>
            <person name="Ran L."/>
            <person name="Shi X."/>
            <person name="Wang X."/>
            <person name="Wu Q."/>
            <person name="Li C."/>
            <person name="Ren X."/>
            <person name="Wang J."/>
            <person name="Wang X."/>
            <person name="Li D."/>
            <person name="Liu D."/>
            <person name="Zhang X."/>
            <person name="Ji Z."/>
            <person name="Zhao W."/>
            <person name="Sun Y."/>
            <person name="Zhang Z."/>
            <person name="Bao J."/>
            <person name="Han Y."/>
            <person name="Dong L."/>
            <person name="Ji J."/>
            <person name="Chen P."/>
            <person name="Wu S."/>
            <person name="Liu J."/>
            <person name="Xiao Y."/>
            <person name="Bu D."/>
            <person name="Tan J."/>
            <person name="Yang L."/>
            <person name="Ye C."/>
            <person name="Zhang J."/>
            <person name="Xu J."/>
            <person name="Zhou Y."/>
            <person name="Yu Y."/>
            <person name="Zhang B."/>
            <person name="Zhuang S."/>
            <person name="Wei H."/>
            <person name="Liu B."/>
            <person name="Lei M."/>
            <person name="Yu H."/>
            <person name="Li Y."/>
            <person name="Xu H."/>
            <person name="Wei S."/>
            <person name="He X."/>
            <person name="Fang L."/>
            <person name="Zhang Z."/>
            <person name="Zhang Y."/>
            <person name="Huang X."/>
            <person name="Su Z."/>
            <person name="Tong W."/>
            <person name="Li J."/>
            <person name="Tong Z."/>
            <person name="Li S."/>
            <person name="Ye J."/>
            <person name="Wang L."/>
            <person name="Fang L."/>
            <person name="Lei T."/>
            <person name="Chen C."/>
            <person name="Chen H."/>
            <person name="Xu Z."/>
            <person name="Li H."/>
            <person name="Huang H."/>
            <person name="Zhang F."/>
            <person name="Xu H."/>
            <person name="Li N."/>
            <person name="Zhao C."/>
            <person name="Li S."/>
            <person name="Dong L."/>
            <person name="Huang Y."/>
            <person name="Li L."/>
            <person name="Xi Y."/>
            <person name="Qi Q."/>
            <person name="Li W."/>
            <person name="Zhang B."/>
            <person name="Hu W."/>
            <person name="Zhang Y."/>
            <person name="Tian X."/>
            <person name="Jiao Y."/>
            <person name="Liang X."/>
            <person name="Jin J."/>
            <person name="Gao L."/>
            <person name="Zheng W."/>
            <person name="Hao B."/>
            <person name="Liu S."/>
            <person name="Wang W."/>
            <person name="Yuan L."/>
            <person name="Cao M."/>
            <person name="McDermott J."/>
            <person name="Samudrala R."/>
            <person name="Wang J."/>
            <person name="Wong G.K."/>
            <person name="Yang H."/>
        </authorList>
    </citation>
    <scope>NUCLEOTIDE SEQUENCE [LARGE SCALE GENOMIC DNA]</scope>
</reference>
<feature type="domain" description="SWIM-type" evidence="6">
    <location>
        <begin position="652"/>
        <end position="684"/>
    </location>
</feature>
<dbReference type="InterPro" id="IPR004332">
    <property type="entry name" value="Transposase_MuDR"/>
</dbReference>
<organism evidence="7">
    <name type="scientific">Oryza sativa subsp. japonica</name>
    <name type="common">Rice</name>
    <dbReference type="NCBI Taxonomy" id="39947"/>
    <lineage>
        <taxon>Eukaryota</taxon>
        <taxon>Viridiplantae</taxon>
        <taxon>Streptophyta</taxon>
        <taxon>Embryophyta</taxon>
        <taxon>Tracheophyta</taxon>
        <taxon>Spermatophyta</taxon>
        <taxon>Magnoliopsida</taxon>
        <taxon>Liliopsida</taxon>
        <taxon>Poales</taxon>
        <taxon>Poaceae</taxon>
        <taxon>BOP clade</taxon>
        <taxon>Oryzoideae</taxon>
        <taxon>Oryzeae</taxon>
        <taxon>Oryzinae</taxon>
        <taxon>Oryza</taxon>
        <taxon>Oryza sativa</taxon>
    </lineage>
</organism>
<sequence length="767" mass="86801">MNVLDTLAVQFYFKGNFVVQGKEKSYCGGREAMSYIDRDKVSLPELVGHLRDHYEVMDGTLLHWLVPGGELDDGLRALVDDKVCNFMSDCICEGGVAEIYAEEPILVDVSDCEPDLQSIHEQEEHGAIQGLEDNVESEKRLVVYKQQEEMFNFEAEDDSDTDSDYIPGDESESDEGEEAESIKKQYKQLKKKIKAGQANILDDVAFEGYKTNPVMQDGAEEGGNEEGDSDESIEEIGSDGEVTTRASNYARFKEDSTVPHFELGMKFNSKAQFRAAITRYALSERKVINFIKSDPKRVRAKYDWSSCPWVCLLSKTSRSDSWQIATLDNCHACPPRRDNKLVTSRRIAEKYGKFIFANPSWNLAHMKATVQEEMFADASIGKLKRAKQLVMKAALDATKGQYQKLYSYQLELLRSNPGSTIVVNREVGMDPPVFKRIYICLGALKKGFLAGCRKVIGLDGCFFKGATNGELICALGRDANNQMYPIAWAVVHKENNEEWDWFMDLLSSDLQVGDGEGGFSMLFKNGLQWLNIEIVLGTSMPTGRSTSMTKNNKRSFGGAQAIMNTHPQHLSRAWFKWILEARFFPIITMLETIRRKVMVRIKDQIANSNRWNTVICPGILKKLNVYIAEFAFCHAISNGAEAYEVKHHEHRFTVQLDKKECSCRYWQLSGLPCPHAIACIFYKTSQLDGYIADCYSVETFKKIYAHCLQPLEGMSSWPEDDRQPLNAPGYIKMPGTPKTERRREAHEPAKATRASKIGTIIRCRKCK</sequence>
<dbReference type="PANTHER" id="PTHR31973:SF187">
    <property type="entry name" value="MUTATOR TRANSPOSASE MUDRA PROTEIN"/>
    <property type="match status" value="1"/>
</dbReference>
<evidence type="ECO:0000256" key="5">
    <source>
        <dbReference type="SAM" id="MobiDB-lite"/>
    </source>
</evidence>
<dbReference type="InterPro" id="IPR006564">
    <property type="entry name" value="Znf_PMZ"/>
</dbReference>
<dbReference type="GO" id="GO:0008270">
    <property type="term" value="F:zinc ion binding"/>
    <property type="evidence" value="ECO:0007669"/>
    <property type="project" value="UniProtKB-KW"/>
</dbReference>
<accession>A3BFR5</accession>
<feature type="compositionally biased region" description="Basic and acidic residues" evidence="5">
    <location>
        <begin position="738"/>
        <end position="750"/>
    </location>
</feature>
<gene>
    <name evidence="7" type="ORF">OsJ_22780</name>
</gene>
<reference evidence="7" key="2">
    <citation type="submission" date="2008-12" db="EMBL/GenBank/DDBJ databases">
        <title>Improved gene annotation of the rice (Oryza sativa) genomes.</title>
        <authorList>
            <person name="Wang J."/>
            <person name="Li R."/>
            <person name="Fan W."/>
            <person name="Huang Q."/>
            <person name="Zhang J."/>
            <person name="Zhou Y."/>
            <person name="Hu Y."/>
            <person name="Zi S."/>
            <person name="Li J."/>
            <person name="Ni P."/>
            <person name="Zheng H."/>
            <person name="Zhang Y."/>
            <person name="Zhao M."/>
            <person name="Hao Q."/>
            <person name="McDermott J."/>
            <person name="Samudrala R."/>
            <person name="Kristiansen K."/>
            <person name="Wong G.K.-S."/>
        </authorList>
    </citation>
    <scope>NUCLEOTIDE SEQUENCE</scope>
</reference>
<keyword evidence="3" id="KW-0862">Zinc</keyword>
<evidence type="ECO:0000256" key="3">
    <source>
        <dbReference type="ARBA" id="ARBA00022833"/>
    </source>
</evidence>
<dbReference type="PANTHER" id="PTHR31973">
    <property type="entry name" value="POLYPROTEIN, PUTATIVE-RELATED"/>
    <property type="match status" value="1"/>
</dbReference>
<feature type="compositionally biased region" description="Acidic residues" evidence="5">
    <location>
        <begin position="218"/>
        <end position="238"/>
    </location>
</feature>
<evidence type="ECO:0000259" key="6">
    <source>
        <dbReference type="PROSITE" id="PS50966"/>
    </source>
</evidence>
<feature type="region of interest" description="Disordered" evidence="5">
    <location>
        <begin position="729"/>
        <end position="751"/>
    </location>
</feature>
<evidence type="ECO:0000256" key="4">
    <source>
        <dbReference type="PROSITE-ProRule" id="PRU00325"/>
    </source>
</evidence>
<evidence type="ECO:0000313" key="7">
    <source>
        <dbReference type="EMBL" id="EAZ38404.1"/>
    </source>
</evidence>
<feature type="region of interest" description="Disordered" evidence="5">
    <location>
        <begin position="152"/>
        <end position="183"/>
    </location>
</feature>
<feature type="region of interest" description="Disordered" evidence="5">
    <location>
        <begin position="213"/>
        <end position="248"/>
    </location>
</feature>
<protein>
    <recommendedName>
        <fullName evidence="6">SWIM-type domain-containing protein</fullName>
    </recommendedName>
</protein>
<feature type="compositionally biased region" description="Acidic residues" evidence="5">
    <location>
        <begin position="154"/>
        <end position="179"/>
    </location>
</feature>
<keyword evidence="2 4" id="KW-0863">Zinc-finger</keyword>
<proteinExistence type="predicted"/>
<dbReference type="Pfam" id="PF04434">
    <property type="entry name" value="SWIM"/>
    <property type="match status" value="1"/>
</dbReference>
<dbReference type="EMBL" id="CM000144">
    <property type="protein sequence ID" value="EAZ38404.1"/>
    <property type="molecule type" value="Genomic_DNA"/>
</dbReference>
<dbReference type="InterPro" id="IPR018289">
    <property type="entry name" value="MULE_transposase_dom"/>
</dbReference>